<name>A0A9X1SF15_9BACT</name>
<protein>
    <submittedName>
        <fullName evidence="1">Uncharacterized protein</fullName>
    </submittedName>
</protein>
<proteinExistence type="predicted"/>
<evidence type="ECO:0000313" key="2">
    <source>
        <dbReference type="Proteomes" id="UP001139103"/>
    </source>
</evidence>
<comment type="caution">
    <text evidence="1">The sequence shown here is derived from an EMBL/GenBank/DDBJ whole genome shotgun (WGS) entry which is preliminary data.</text>
</comment>
<organism evidence="1 2">
    <name type="scientific">Blastopirellula sediminis</name>
    <dbReference type="NCBI Taxonomy" id="2894196"/>
    <lineage>
        <taxon>Bacteria</taxon>
        <taxon>Pseudomonadati</taxon>
        <taxon>Planctomycetota</taxon>
        <taxon>Planctomycetia</taxon>
        <taxon>Pirellulales</taxon>
        <taxon>Pirellulaceae</taxon>
        <taxon>Blastopirellula</taxon>
    </lineage>
</organism>
<dbReference type="EMBL" id="JAJKFT010000004">
    <property type="protein sequence ID" value="MCC9627823.1"/>
    <property type="molecule type" value="Genomic_DNA"/>
</dbReference>
<keyword evidence="2" id="KW-1185">Reference proteome</keyword>
<dbReference type="AlphaFoldDB" id="A0A9X1SF15"/>
<dbReference type="Proteomes" id="UP001139103">
    <property type="component" value="Unassembled WGS sequence"/>
</dbReference>
<evidence type="ECO:0000313" key="1">
    <source>
        <dbReference type="EMBL" id="MCC9627823.1"/>
    </source>
</evidence>
<reference evidence="1" key="1">
    <citation type="submission" date="2021-11" db="EMBL/GenBank/DDBJ databases">
        <title>Genome sequence.</title>
        <authorList>
            <person name="Sun Q."/>
        </authorList>
    </citation>
    <scope>NUCLEOTIDE SEQUENCE</scope>
    <source>
        <strain evidence="1">JC732</strain>
    </source>
</reference>
<gene>
    <name evidence="1" type="ORF">LOC68_05400</name>
</gene>
<sequence length="171" mass="19956">MKLVCVACDENCRDCSAWMWIFPLSGVAARSISRQLFLYHKHRNHLETQMNLFCKIFVDIDISKEELVQRIADCTSGKNERWSVRTNWGEIDVVNNEDFDETRRLQAPDGFLFYRFYLEMEPEEYVPEETYIKSVGTLLGDLWEWNVKAIAACDFEKSLPMKGGYSSPKSC</sequence>
<accession>A0A9X1SF15</accession>
<dbReference type="RefSeq" id="WP_230216536.1">
    <property type="nucleotide sequence ID" value="NZ_JAJKFT010000004.1"/>
</dbReference>